<sequence length="453" mass="50553">MNPQALLSLQPGTKVLFACVPFDGHFSPLTGLARYLSEKGCDVRWYTSADYREKVERLGLRFYCLRKAKDVHADDIDTLFPERARLKSQVKKLVFDLVHCFILRAPEYFEDLQAIRKEFPFDALVCDVAFGAIPFVTDLMRVPVFAMGIVPLTESSRDLPPAGLGMTPSASFAGRRRQDLLRFVANRILFARPDKVMRRLLRAHGIEPVGRNVFDLNTKKATRLLQSGTPGFEFRRSDLGRNIRFVGALLPWRKPSGTQAWFDERLNRYEKVVLLTQGTVEKDITKLLVPALEAFRDSDCLVLCTTGGSDTAALRERFPEPHMIIEDFIPFSDVLPYTDVYVTNGGYGGVLLALEHGVPMVTAGVHEGKNEICARVGYFELGINLRTELPGPVQVREAVDQVLGSSVYAHNARRMAAEIAHYPSNELCAHYMAELLGAAPLSLAEGASALHQI</sequence>
<reference evidence="2 3" key="1">
    <citation type="submission" date="2019-03" db="EMBL/GenBank/DDBJ databases">
        <authorList>
            <person name="Kim M.K.M."/>
        </authorList>
    </citation>
    <scope>NUCLEOTIDE SEQUENCE [LARGE SCALE GENOMIC DNA]</scope>
    <source>
        <strain evidence="2 3">17J68-15</strain>
    </source>
</reference>
<dbReference type="AlphaFoldDB" id="A0A4R4E5R5"/>
<keyword evidence="2" id="KW-0808">Transferase</keyword>
<dbReference type="GO" id="GO:0008194">
    <property type="term" value="F:UDP-glycosyltransferase activity"/>
    <property type="evidence" value="ECO:0007669"/>
    <property type="project" value="InterPro"/>
</dbReference>
<dbReference type="SUPFAM" id="SSF53756">
    <property type="entry name" value="UDP-Glycosyltransferase/glycogen phosphorylase"/>
    <property type="match status" value="1"/>
</dbReference>
<dbReference type="PANTHER" id="PTHR48050:SF13">
    <property type="entry name" value="STEROL 3-BETA-GLUCOSYLTRANSFERASE UGT80A2"/>
    <property type="match status" value="1"/>
</dbReference>
<dbReference type="InterPro" id="IPR002213">
    <property type="entry name" value="UDP_glucos_trans"/>
</dbReference>
<feature type="domain" description="Erythromycin biosynthesis protein CIII-like C-terminal" evidence="1">
    <location>
        <begin position="325"/>
        <end position="429"/>
    </location>
</feature>
<proteinExistence type="predicted"/>
<evidence type="ECO:0000259" key="1">
    <source>
        <dbReference type="Pfam" id="PF06722"/>
    </source>
</evidence>
<protein>
    <submittedName>
        <fullName evidence="2">Glycosyltransferase</fullName>
    </submittedName>
</protein>
<dbReference type="Pfam" id="PF06722">
    <property type="entry name" value="EryCIII-like_C"/>
    <property type="match status" value="1"/>
</dbReference>
<dbReference type="CDD" id="cd03784">
    <property type="entry name" value="GT1_Gtf-like"/>
    <property type="match status" value="1"/>
</dbReference>
<name>A0A4R4E5R5_9BACT</name>
<dbReference type="Proteomes" id="UP000295164">
    <property type="component" value="Unassembled WGS sequence"/>
</dbReference>
<dbReference type="GO" id="GO:0016758">
    <property type="term" value="F:hexosyltransferase activity"/>
    <property type="evidence" value="ECO:0007669"/>
    <property type="project" value="UniProtKB-ARBA"/>
</dbReference>
<evidence type="ECO:0000313" key="2">
    <source>
        <dbReference type="EMBL" id="TCZ72995.1"/>
    </source>
</evidence>
<dbReference type="RefSeq" id="WP_131851630.1">
    <property type="nucleotide sequence ID" value="NZ_SKFH01000009.1"/>
</dbReference>
<accession>A0A4R4E5R5</accession>
<comment type="caution">
    <text evidence="2">The sequence shown here is derived from an EMBL/GenBank/DDBJ whole genome shotgun (WGS) entry which is preliminary data.</text>
</comment>
<keyword evidence="3" id="KW-1185">Reference proteome</keyword>
<dbReference type="Gene3D" id="3.40.50.2000">
    <property type="entry name" value="Glycogen Phosphorylase B"/>
    <property type="match status" value="2"/>
</dbReference>
<dbReference type="InterPro" id="IPR010610">
    <property type="entry name" value="EryCIII-like_C"/>
</dbReference>
<dbReference type="OrthoDB" id="6620093at2"/>
<gene>
    <name evidence="2" type="ORF">E0486_07990</name>
</gene>
<evidence type="ECO:0000313" key="3">
    <source>
        <dbReference type="Proteomes" id="UP000295164"/>
    </source>
</evidence>
<dbReference type="InterPro" id="IPR050426">
    <property type="entry name" value="Glycosyltransferase_28"/>
</dbReference>
<dbReference type="EMBL" id="SKFH01000009">
    <property type="protein sequence ID" value="TCZ72995.1"/>
    <property type="molecule type" value="Genomic_DNA"/>
</dbReference>
<dbReference type="PANTHER" id="PTHR48050">
    <property type="entry name" value="STEROL 3-BETA-GLUCOSYLTRANSFERASE"/>
    <property type="match status" value="1"/>
</dbReference>
<dbReference type="GO" id="GO:0017000">
    <property type="term" value="P:antibiotic biosynthetic process"/>
    <property type="evidence" value="ECO:0007669"/>
    <property type="project" value="UniProtKB-ARBA"/>
</dbReference>
<organism evidence="2 3">
    <name type="scientific">Flaviaesturariibacter aridisoli</name>
    <dbReference type="NCBI Taxonomy" id="2545761"/>
    <lineage>
        <taxon>Bacteria</taxon>
        <taxon>Pseudomonadati</taxon>
        <taxon>Bacteroidota</taxon>
        <taxon>Chitinophagia</taxon>
        <taxon>Chitinophagales</taxon>
        <taxon>Chitinophagaceae</taxon>
        <taxon>Flaviaestuariibacter</taxon>
    </lineage>
</organism>